<dbReference type="Gene3D" id="3.10.20.30">
    <property type="match status" value="1"/>
</dbReference>
<dbReference type="CDD" id="cd01900">
    <property type="entry name" value="YchF"/>
    <property type="match status" value="1"/>
</dbReference>
<comment type="subunit">
    <text evidence="6">Monomer.</text>
</comment>
<comment type="caution">
    <text evidence="9">The sequence shown here is derived from an EMBL/GenBank/DDBJ whole genome shotgun (WGS) entry which is preliminary data.</text>
</comment>
<dbReference type="EMBL" id="NEVH01022639">
    <property type="protein sequence ID" value="PNF18532.1"/>
    <property type="molecule type" value="Genomic_DNA"/>
</dbReference>
<dbReference type="OrthoDB" id="424823at2759"/>
<dbReference type="InterPro" id="IPR041706">
    <property type="entry name" value="YchF_N"/>
</dbReference>
<dbReference type="PRINTS" id="PR00326">
    <property type="entry name" value="GTP1OBG"/>
</dbReference>
<dbReference type="InterPro" id="IPR013029">
    <property type="entry name" value="YchF_C"/>
</dbReference>
<comment type="similarity">
    <text evidence="6">Belongs to the TRAFAC class OBG-HflX-like GTPase superfamily. OBG GTPase family. YchF/OLA1 subfamily.</text>
</comment>
<dbReference type="SUPFAM" id="SSF52540">
    <property type="entry name" value="P-loop containing nucleoside triphosphate hydrolases"/>
    <property type="match status" value="1"/>
</dbReference>
<dbReference type="GO" id="GO:0005525">
    <property type="term" value="F:GTP binding"/>
    <property type="evidence" value="ECO:0007669"/>
    <property type="project" value="InterPro"/>
</dbReference>
<keyword evidence="5" id="KW-0460">Magnesium</keyword>
<dbReference type="InterPro" id="IPR027417">
    <property type="entry name" value="P-loop_NTPase"/>
</dbReference>
<keyword evidence="4 6" id="KW-0067">ATP-binding</keyword>
<dbReference type="Pfam" id="PF01926">
    <property type="entry name" value="MMR_HSR1"/>
    <property type="match status" value="1"/>
</dbReference>
<dbReference type="Proteomes" id="UP000235965">
    <property type="component" value="Unassembled WGS sequence"/>
</dbReference>
<dbReference type="InterPro" id="IPR031167">
    <property type="entry name" value="G_OBG"/>
</dbReference>
<proteinExistence type="inferred from homology"/>
<gene>
    <name evidence="9" type="ORF">B7P43_G08507</name>
</gene>
<dbReference type="HAMAP" id="MF_00944">
    <property type="entry name" value="YchF_OLA1_ATPase"/>
    <property type="match status" value="1"/>
</dbReference>
<evidence type="ECO:0000259" key="7">
    <source>
        <dbReference type="PROSITE" id="PS51710"/>
    </source>
</evidence>
<feature type="domain" description="TGS" evidence="8">
    <location>
        <begin position="276"/>
        <end position="359"/>
    </location>
</feature>
<dbReference type="InterPro" id="IPR004396">
    <property type="entry name" value="ATPase_YchF/OLA1"/>
</dbReference>
<dbReference type="InterPro" id="IPR012675">
    <property type="entry name" value="Beta-grasp_dom_sf"/>
</dbReference>
<evidence type="ECO:0000256" key="6">
    <source>
        <dbReference type="HAMAP-Rule" id="MF_03167"/>
    </source>
</evidence>
<dbReference type="PANTHER" id="PTHR23305:SF11">
    <property type="entry name" value="OBG-LIKE ATPASE 1"/>
    <property type="match status" value="1"/>
</dbReference>
<keyword evidence="6" id="KW-0963">Cytoplasm</keyword>
<protein>
    <recommendedName>
        <fullName evidence="6">Obg-like ATPase 1</fullName>
    </recommendedName>
</protein>
<dbReference type="InterPro" id="IPR012676">
    <property type="entry name" value="TGS-like"/>
</dbReference>
<evidence type="ECO:0000256" key="4">
    <source>
        <dbReference type="ARBA" id="ARBA00022840"/>
    </source>
</evidence>
<feature type="domain" description="OBG-type G" evidence="7">
    <location>
        <begin position="22"/>
        <end position="255"/>
    </location>
</feature>
<dbReference type="GO" id="GO:0005737">
    <property type="term" value="C:cytoplasm"/>
    <property type="evidence" value="ECO:0007669"/>
    <property type="project" value="UniProtKB-SubCell"/>
</dbReference>
<evidence type="ECO:0000256" key="1">
    <source>
        <dbReference type="ARBA" id="ARBA00001946"/>
    </source>
</evidence>
<keyword evidence="6" id="KW-0378">Hydrolase</keyword>
<dbReference type="GO" id="GO:0005524">
    <property type="term" value="F:ATP binding"/>
    <property type="evidence" value="ECO:0007669"/>
    <property type="project" value="UniProtKB-UniRule"/>
</dbReference>
<dbReference type="Pfam" id="PF06071">
    <property type="entry name" value="YchF-GTPase_C"/>
    <property type="match status" value="1"/>
</dbReference>
<evidence type="ECO:0000256" key="5">
    <source>
        <dbReference type="ARBA" id="ARBA00022842"/>
    </source>
</evidence>
<dbReference type="CDD" id="cd04867">
    <property type="entry name" value="TGS_YchF_OLA1"/>
    <property type="match status" value="1"/>
</dbReference>
<dbReference type="SUPFAM" id="SSF81271">
    <property type="entry name" value="TGS-like"/>
    <property type="match status" value="1"/>
</dbReference>
<evidence type="ECO:0000313" key="9">
    <source>
        <dbReference type="EMBL" id="PNF18532.1"/>
    </source>
</evidence>
<sequence length="371" mass="41821">MAPKKVEAPEKKPLIGRVGTNLKVGIVGIPNVGKSTFFNVLTKSQAAAENFPFCTIDPNESRVPVPDERYDYLCNYFKPLSKVPAFLNVVDIAGLVKGASEGQGLGNAFLSHIKACDALFHLCRAFEDEDVTHVEGEVNPIRDMEIINEELRLKDEEYLTAHLEKLERTVLRGGDKKLKPEYIEVLNKHLFITSKPVIYLVNLSEKDYIKKKNKWLIKIKEWVDKNDPGAVIVPFSGAFETKLLELNDEERKHYMEEVKATSALDKIIVHGYKALQLQYFFTSGPDEVKAWTIQKGTKAPQAAGRIHTDMEKGFIMAEVMKFEDFKEEGSETAVKAAGKYRQQGRNYTVEDGDIIFFKFNAGAGLKDAKKK</sequence>
<dbReference type="PROSITE" id="PS51710">
    <property type="entry name" value="G_OBG"/>
    <property type="match status" value="1"/>
</dbReference>
<accession>A0A2J7PQB6</accession>
<dbReference type="GO" id="GO:0046872">
    <property type="term" value="F:metal ion binding"/>
    <property type="evidence" value="ECO:0007669"/>
    <property type="project" value="UniProtKB-KW"/>
</dbReference>
<comment type="subcellular location">
    <subcellularLocation>
        <location evidence="6">Cytoplasm</location>
    </subcellularLocation>
</comment>
<dbReference type="PIRSF" id="PIRSF006641">
    <property type="entry name" value="CHP00092"/>
    <property type="match status" value="1"/>
</dbReference>
<evidence type="ECO:0000259" key="8">
    <source>
        <dbReference type="PROSITE" id="PS51880"/>
    </source>
</evidence>
<comment type="function">
    <text evidence="6">Hydrolyzes ATP, and can also hydrolyze GTP with lower efficiency. Has lower affinity for GTP.</text>
</comment>
<dbReference type="AlphaFoldDB" id="A0A2J7PQB6"/>
<dbReference type="InterPro" id="IPR004095">
    <property type="entry name" value="TGS"/>
</dbReference>
<dbReference type="PROSITE" id="PS51880">
    <property type="entry name" value="TGS"/>
    <property type="match status" value="1"/>
</dbReference>
<name>A0A2J7PQB6_9NEOP</name>
<organism evidence="9 10">
    <name type="scientific">Cryptotermes secundus</name>
    <dbReference type="NCBI Taxonomy" id="105785"/>
    <lineage>
        <taxon>Eukaryota</taxon>
        <taxon>Metazoa</taxon>
        <taxon>Ecdysozoa</taxon>
        <taxon>Arthropoda</taxon>
        <taxon>Hexapoda</taxon>
        <taxon>Insecta</taxon>
        <taxon>Pterygota</taxon>
        <taxon>Neoptera</taxon>
        <taxon>Polyneoptera</taxon>
        <taxon>Dictyoptera</taxon>
        <taxon>Blattodea</taxon>
        <taxon>Blattoidea</taxon>
        <taxon>Termitoidae</taxon>
        <taxon>Kalotermitidae</taxon>
        <taxon>Cryptotermitinae</taxon>
        <taxon>Cryptotermes</taxon>
    </lineage>
</organism>
<keyword evidence="10" id="KW-1185">Reference proteome</keyword>
<dbReference type="Gene3D" id="3.40.50.300">
    <property type="entry name" value="P-loop containing nucleotide triphosphate hydrolases"/>
    <property type="match status" value="1"/>
</dbReference>
<evidence type="ECO:0000256" key="2">
    <source>
        <dbReference type="ARBA" id="ARBA00022723"/>
    </source>
</evidence>
<dbReference type="GO" id="GO:0016887">
    <property type="term" value="F:ATP hydrolysis activity"/>
    <property type="evidence" value="ECO:0007669"/>
    <property type="project" value="UniProtKB-UniRule"/>
</dbReference>
<feature type="binding site" evidence="6">
    <location>
        <position position="203"/>
    </location>
    <ligand>
        <name>ATP</name>
        <dbReference type="ChEBI" id="CHEBI:30616"/>
    </ligand>
</feature>
<dbReference type="FunFam" id="3.10.20.30:FF:000029">
    <property type="entry name" value="Obg-like ATPase 1"/>
    <property type="match status" value="1"/>
</dbReference>
<evidence type="ECO:0000313" key="10">
    <source>
        <dbReference type="Proteomes" id="UP000235965"/>
    </source>
</evidence>
<dbReference type="PANTHER" id="PTHR23305">
    <property type="entry name" value="OBG GTPASE FAMILY"/>
    <property type="match status" value="1"/>
</dbReference>
<feature type="binding site" evidence="6">
    <location>
        <begin position="31"/>
        <end position="36"/>
    </location>
    <ligand>
        <name>ATP</name>
        <dbReference type="ChEBI" id="CHEBI:30616"/>
    </ligand>
</feature>
<keyword evidence="3 6" id="KW-0547">Nucleotide-binding</keyword>
<dbReference type="InterPro" id="IPR006073">
    <property type="entry name" value="GTP-bd"/>
</dbReference>
<reference evidence="9 10" key="1">
    <citation type="submission" date="2017-12" db="EMBL/GenBank/DDBJ databases">
        <title>Hemimetabolous genomes reveal molecular basis of termite eusociality.</title>
        <authorList>
            <person name="Harrison M.C."/>
            <person name="Jongepier E."/>
            <person name="Robertson H.M."/>
            <person name="Arning N."/>
            <person name="Bitard-Feildel T."/>
            <person name="Chao H."/>
            <person name="Childers C.P."/>
            <person name="Dinh H."/>
            <person name="Doddapaneni H."/>
            <person name="Dugan S."/>
            <person name="Gowin J."/>
            <person name="Greiner C."/>
            <person name="Han Y."/>
            <person name="Hu H."/>
            <person name="Hughes D.S.T."/>
            <person name="Huylmans A.-K."/>
            <person name="Kemena C."/>
            <person name="Kremer L.P.M."/>
            <person name="Lee S.L."/>
            <person name="Lopez-Ezquerra A."/>
            <person name="Mallet L."/>
            <person name="Monroy-Kuhn J.M."/>
            <person name="Moser A."/>
            <person name="Murali S.C."/>
            <person name="Muzny D.M."/>
            <person name="Otani S."/>
            <person name="Piulachs M.-D."/>
            <person name="Poelchau M."/>
            <person name="Qu J."/>
            <person name="Schaub F."/>
            <person name="Wada-Katsumata A."/>
            <person name="Worley K.C."/>
            <person name="Xie Q."/>
            <person name="Ylla G."/>
            <person name="Poulsen M."/>
            <person name="Gibbs R.A."/>
            <person name="Schal C."/>
            <person name="Richards S."/>
            <person name="Belles X."/>
            <person name="Korb J."/>
            <person name="Bornberg-Bauer E."/>
        </authorList>
    </citation>
    <scope>NUCLEOTIDE SEQUENCE [LARGE SCALE GENOMIC DNA]</scope>
    <source>
        <tissue evidence="9">Whole body</tissue>
    </source>
</reference>
<keyword evidence="2" id="KW-0479">Metal-binding</keyword>
<comment type="cofactor">
    <cofactor evidence="1">
        <name>Mg(2+)</name>
        <dbReference type="ChEBI" id="CHEBI:18420"/>
    </cofactor>
</comment>
<evidence type="ECO:0000256" key="3">
    <source>
        <dbReference type="ARBA" id="ARBA00022741"/>
    </source>
</evidence>
<dbReference type="GO" id="GO:0043023">
    <property type="term" value="F:ribosomal large subunit binding"/>
    <property type="evidence" value="ECO:0007669"/>
    <property type="project" value="UniProtKB-UniRule"/>
</dbReference>